<feature type="non-terminal residue" evidence="1">
    <location>
        <position position="1"/>
    </location>
</feature>
<comment type="caution">
    <text evidence="1">The sequence shown here is derived from an EMBL/GenBank/DDBJ whole genome shotgun (WGS) entry which is preliminary data.</text>
</comment>
<name>X1PXX7_9ZZZZ</name>
<dbReference type="EMBL" id="BARV01039689">
    <property type="protein sequence ID" value="GAI47396.1"/>
    <property type="molecule type" value="Genomic_DNA"/>
</dbReference>
<organism evidence="1">
    <name type="scientific">marine sediment metagenome</name>
    <dbReference type="NCBI Taxonomy" id="412755"/>
    <lineage>
        <taxon>unclassified sequences</taxon>
        <taxon>metagenomes</taxon>
        <taxon>ecological metagenomes</taxon>
    </lineage>
</organism>
<dbReference type="AlphaFoldDB" id="X1PXX7"/>
<gene>
    <name evidence="1" type="ORF">S06H3_60749</name>
</gene>
<proteinExistence type="predicted"/>
<sequence length="67" mass="8009">VLRKEKIKRREILTKVLIKTALEKNKKYIGKEVEVLANKKENLLKGRWESGSHLHFGPRARLLWRLF</sequence>
<protein>
    <submittedName>
        <fullName evidence="1">Uncharacterized protein</fullName>
    </submittedName>
</protein>
<reference evidence="1" key="1">
    <citation type="journal article" date="2014" name="Front. Microbiol.">
        <title>High frequency of phylogenetically diverse reductive dehalogenase-homologous genes in deep subseafloor sedimentary metagenomes.</title>
        <authorList>
            <person name="Kawai M."/>
            <person name="Futagami T."/>
            <person name="Toyoda A."/>
            <person name="Takaki Y."/>
            <person name="Nishi S."/>
            <person name="Hori S."/>
            <person name="Arai W."/>
            <person name="Tsubouchi T."/>
            <person name="Morono Y."/>
            <person name="Uchiyama I."/>
            <person name="Ito T."/>
            <person name="Fujiyama A."/>
            <person name="Inagaki F."/>
            <person name="Takami H."/>
        </authorList>
    </citation>
    <scope>NUCLEOTIDE SEQUENCE</scope>
    <source>
        <strain evidence="1">Expedition CK06-06</strain>
    </source>
</reference>
<evidence type="ECO:0000313" key="1">
    <source>
        <dbReference type="EMBL" id="GAI47396.1"/>
    </source>
</evidence>
<accession>X1PXX7</accession>